<comment type="caution">
    <text evidence="3">The sequence shown here is derived from an EMBL/GenBank/DDBJ whole genome shotgun (WGS) entry which is preliminary data.</text>
</comment>
<dbReference type="InterPro" id="IPR009057">
    <property type="entry name" value="Homeodomain-like_sf"/>
</dbReference>
<dbReference type="EMBL" id="MU069713">
    <property type="protein sequence ID" value="KAF5835288.1"/>
    <property type="molecule type" value="Genomic_DNA"/>
</dbReference>
<evidence type="ECO:0000256" key="1">
    <source>
        <dbReference type="ARBA" id="ARBA00005995"/>
    </source>
</evidence>
<dbReference type="InterPro" id="IPR002937">
    <property type="entry name" value="Amino_oxidase"/>
</dbReference>
<dbReference type="Gene3D" id="3.50.50.60">
    <property type="entry name" value="FAD/NAD(P)-binding domain"/>
    <property type="match status" value="1"/>
</dbReference>
<dbReference type="SUPFAM" id="SSF54373">
    <property type="entry name" value="FAD-linked reductases, C-terminal domain"/>
    <property type="match status" value="1"/>
</dbReference>
<dbReference type="Proteomes" id="UP000815325">
    <property type="component" value="Unassembled WGS sequence"/>
</dbReference>
<dbReference type="InterPro" id="IPR050281">
    <property type="entry name" value="Flavin_monoamine_oxidase"/>
</dbReference>
<dbReference type="Gene3D" id="1.10.10.10">
    <property type="entry name" value="Winged helix-like DNA-binding domain superfamily/Winged helix DNA-binding domain"/>
    <property type="match status" value="1"/>
</dbReference>
<dbReference type="InterPro" id="IPR007526">
    <property type="entry name" value="SWIRM"/>
</dbReference>
<dbReference type="SUPFAM" id="SSF51905">
    <property type="entry name" value="FAD/NAD(P)-binding domain"/>
    <property type="match status" value="1"/>
</dbReference>
<gene>
    <name evidence="3" type="ORF">DUNSADRAFT_7613</name>
</gene>
<evidence type="ECO:0000259" key="2">
    <source>
        <dbReference type="PROSITE" id="PS50934"/>
    </source>
</evidence>
<comment type="similarity">
    <text evidence="1">Belongs to the flavin monoamine oxidase family.</text>
</comment>
<dbReference type="Pfam" id="PF04433">
    <property type="entry name" value="SWIRM"/>
    <property type="match status" value="1"/>
</dbReference>
<dbReference type="PROSITE" id="PS50934">
    <property type="entry name" value="SWIRM"/>
    <property type="match status" value="1"/>
</dbReference>
<keyword evidence="4" id="KW-1185">Reference proteome</keyword>
<feature type="domain" description="SWIRM" evidence="2">
    <location>
        <begin position="1"/>
        <end position="111"/>
    </location>
</feature>
<evidence type="ECO:0000313" key="4">
    <source>
        <dbReference type="Proteomes" id="UP000815325"/>
    </source>
</evidence>
<dbReference type="InterPro" id="IPR036188">
    <property type="entry name" value="FAD/NAD-bd_sf"/>
</dbReference>
<organism evidence="3 4">
    <name type="scientific">Dunaliella salina</name>
    <name type="common">Green alga</name>
    <name type="synonym">Protococcus salinus</name>
    <dbReference type="NCBI Taxonomy" id="3046"/>
    <lineage>
        <taxon>Eukaryota</taxon>
        <taxon>Viridiplantae</taxon>
        <taxon>Chlorophyta</taxon>
        <taxon>core chlorophytes</taxon>
        <taxon>Chlorophyceae</taxon>
        <taxon>CS clade</taxon>
        <taxon>Chlamydomonadales</taxon>
        <taxon>Dunaliellaceae</taxon>
        <taxon>Dunaliella</taxon>
    </lineage>
</organism>
<reference evidence="3" key="1">
    <citation type="submission" date="2017-08" db="EMBL/GenBank/DDBJ databases">
        <authorList>
            <person name="Polle J.E."/>
            <person name="Barry K."/>
            <person name="Cushman J."/>
            <person name="Schmutz J."/>
            <person name="Tran D."/>
            <person name="Hathwaick L.T."/>
            <person name="Yim W.C."/>
            <person name="Jenkins J."/>
            <person name="Mckie-Krisberg Z.M."/>
            <person name="Prochnik S."/>
            <person name="Lindquist E."/>
            <person name="Dockter R.B."/>
            <person name="Adam C."/>
            <person name="Molina H."/>
            <person name="Bunkerborg J."/>
            <person name="Jin E."/>
            <person name="Buchheim M."/>
            <person name="Magnuson J."/>
        </authorList>
    </citation>
    <scope>NUCLEOTIDE SEQUENCE</scope>
    <source>
        <strain evidence="3">CCAP 19/18</strain>
    </source>
</reference>
<evidence type="ECO:0000313" key="3">
    <source>
        <dbReference type="EMBL" id="KAF5835288.1"/>
    </source>
</evidence>
<dbReference type="SUPFAM" id="SSF46689">
    <property type="entry name" value="Homeodomain-like"/>
    <property type="match status" value="1"/>
</dbReference>
<sequence>MASKKGRSLAFVDVEELEEITASHLALPSGSLAEHEEEVLRIATGQDVDHYVKVRNHVLARWRADVTRYLSLEEAGKKIQPKFQPLVKLAWELLSKHGYINFGVAPLLLNEPLSNRGERKSVIVIGAGLAGASAARQLWKWGYNVVVLEGRNRPGGRVWTMRMEGDGFAGMADLGGAIITGVDGNPLAVLARQLQLPLHNIRDKCPMYLDNGEEAPQDLDDQSLEIHNALLNAADKLRYQLVEEVAGCVSVGTALRTLWKEVPRAEERQQLQEQLLSWHFANVEFANAACMNTLSLRNWDQDDEFETEGAHVFLPGGNMQLVEGLLKDVPVFYSSVVMDISYGEEEEGVAVKTQDGEFHADFALVTVPLGVLKKRCIKFVPELPRAKLQAIDRLGFGALNKLVLLFPHAFWDTSIDLMAHVSPDPQDAGLFFLFYAYPNKLAGSGAVLAALVSGASATKFESLPLEEAVASVMRVLRSIHDKLGVAVPDPLQAAGTRWASDPLSFGSYSSVAVGSSGADDYDTMAQSVRGKLFFAGEATIAKWPATMHGA</sequence>
<proteinExistence type="inferred from homology"/>
<dbReference type="Gene3D" id="3.90.660.10">
    <property type="match status" value="1"/>
</dbReference>
<dbReference type="InterPro" id="IPR036388">
    <property type="entry name" value="WH-like_DNA-bd_sf"/>
</dbReference>
<protein>
    <submittedName>
        <fullName evidence="3">Flavin-containing amine oxidoreductase-domain containing protein</fullName>
    </submittedName>
</protein>
<dbReference type="PANTHER" id="PTHR10742:SF373">
    <property type="entry name" value="LYSINE-SPECIFIC HISTONE DEMETHYLASE 1 HOMOLOG 2"/>
    <property type="match status" value="1"/>
</dbReference>
<dbReference type="PANTHER" id="PTHR10742">
    <property type="entry name" value="FLAVIN MONOAMINE OXIDASE"/>
    <property type="match status" value="1"/>
</dbReference>
<name>A0ABQ7GL02_DUNSA</name>
<dbReference type="Pfam" id="PF01593">
    <property type="entry name" value="Amino_oxidase"/>
    <property type="match status" value="1"/>
</dbReference>
<accession>A0ABQ7GL02</accession>